<comment type="caution">
    <text evidence="1">The sequence shown here is derived from an EMBL/GenBank/DDBJ whole genome shotgun (WGS) entry which is preliminary data.</text>
</comment>
<name>A0A3N0B1Z0_9ACTN</name>
<sequence>MSCFDLNAAEGSYWEQRRAPIEKLPTLQDLLACCNVDAFVRVVLDEHAARLCTPCGDDSSKRRRKKERRLACTLDSMKRMSIKRKCGRDRVLLPREFFISHEQMGLIERRVGVWLVHRADVPLARAVLEAHPDDPVEQGVSLPEHSLSLAPWEDALSSRVWLGGSWNLYERYLVLSSAFWEMTHFGFDRDCVAAAQARAKTKTPPEDTVVDGCLSVTVSDLRLRRATDFGLIVPDRFDEARRACFATRVARLNRAADLDLCCRIVDLDEGRGS</sequence>
<reference evidence="2" key="1">
    <citation type="submission" date="2018-05" db="EMBL/GenBank/DDBJ databases">
        <title>Genome Sequencing of selected type strains of the family Eggerthellaceae.</title>
        <authorList>
            <person name="Danylec N."/>
            <person name="Stoll D.A."/>
            <person name="Doetsch A."/>
            <person name="Huch M."/>
        </authorList>
    </citation>
    <scope>NUCLEOTIDE SEQUENCE [LARGE SCALE GENOMIC DNA]</scope>
    <source>
        <strain evidence="2">DSM 16106</strain>
    </source>
</reference>
<dbReference type="AlphaFoldDB" id="A0A3N0B1Z0"/>
<dbReference type="EMBL" id="QICD01000024">
    <property type="protein sequence ID" value="RNL40769.1"/>
    <property type="molecule type" value="Genomic_DNA"/>
</dbReference>
<protein>
    <submittedName>
        <fullName evidence="1">Uncharacterized protein</fullName>
    </submittedName>
</protein>
<accession>A0A3N0B1Z0</accession>
<gene>
    <name evidence="1" type="ORF">DMP08_09915</name>
</gene>
<organism evidence="1 2">
    <name type="scientific">Paraeggerthella hongkongensis</name>
    <dbReference type="NCBI Taxonomy" id="230658"/>
    <lineage>
        <taxon>Bacteria</taxon>
        <taxon>Bacillati</taxon>
        <taxon>Actinomycetota</taxon>
        <taxon>Coriobacteriia</taxon>
        <taxon>Eggerthellales</taxon>
        <taxon>Eggerthellaceae</taxon>
        <taxon>Paraeggerthella</taxon>
    </lineage>
</organism>
<proteinExistence type="predicted"/>
<dbReference type="Proteomes" id="UP000278632">
    <property type="component" value="Unassembled WGS sequence"/>
</dbReference>
<evidence type="ECO:0000313" key="1">
    <source>
        <dbReference type="EMBL" id="RNL40769.1"/>
    </source>
</evidence>
<keyword evidence="2" id="KW-1185">Reference proteome</keyword>
<evidence type="ECO:0000313" key="2">
    <source>
        <dbReference type="Proteomes" id="UP000278632"/>
    </source>
</evidence>